<dbReference type="InterPro" id="IPR029063">
    <property type="entry name" value="SAM-dependent_MTases_sf"/>
</dbReference>
<dbReference type="GO" id="GO:0032259">
    <property type="term" value="P:methylation"/>
    <property type="evidence" value="ECO:0007669"/>
    <property type="project" value="UniProtKB-KW"/>
</dbReference>
<sequence length="689" mass="76809">MEVIAVGTAAIDVVHEVAAYPAEDTKARSLATYKCRGGNAASALVVCSQLGGRCRWLSTSTDPEKDNDAAFIHADLAAFNVDCSLAVIEKEGSMPVSYIVASRETGSRTIVHSRTIAELSCDAFAAQVGRYLKQVRQDVTAPVWFHFEGRNMETVRNMMLHIREHVPQAKISVEIEFPRYPWSLAKTLASFADYVLMSKDYLRDNIQISTAGEFFEGIQEKQWGEDWSRWVRAFICPWGADGVYYLDMTDSATHHIPTTQLDHVVESNGAGDSFIGATLAALSRDNVPLHLALTIACDVATVKCSQHEFKLPADKLLRWKQDLQFSKAEAGTSYIVQDCNEHISAGSASTSTSHVVSSEVGLELQRVEHLTRPDTDVFVVPLLPTIVEDNDGDIIVPRRQVSKRRRSTCSRTMPASDKTSAGSWEHANRGTDTTFILEARSRTTWDTAGTQLWRAAFLLAEFMYSASGMLAGEMVLELGCGIGFASIVASRLSRCVYATDSDKDALVLTQRNVERNLHGDIRPRLLNWDDSRLISIAEKPSTTGLDWLSTDRAELGDLAIIIASDVFYDDVTTLHFLRALRRLMLQYNRAKAFVATERRSVFSATAMRVVSLGYDTFQQHLCLHDASTCHTHVTENQVQCRICTTGSEKDDMLRFVVHIIQTSDIPQRFKYDRISSLMLWRIDAVVVQQ</sequence>
<name>A0A8S9TQ52_PHYIN</name>
<dbReference type="CDD" id="cd02440">
    <property type="entry name" value="AdoMet_MTases"/>
    <property type="match status" value="1"/>
</dbReference>
<dbReference type="InterPro" id="IPR029056">
    <property type="entry name" value="Ribokinase-like"/>
</dbReference>
<dbReference type="InterPro" id="IPR052562">
    <property type="entry name" value="Ketohexokinase-related"/>
</dbReference>
<proteinExistence type="predicted"/>
<comment type="caution">
    <text evidence="3">The sequence shown here is derived from an EMBL/GenBank/DDBJ whole genome shotgun (WGS) entry which is preliminary data.</text>
</comment>
<organism evidence="3 4">
    <name type="scientific">Phytophthora infestans</name>
    <name type="common">Potato late blight agent</name>
    <name type="synonym">Botrytis infestans</name>
    <dbReference type="NCBI Taxonomy" id="4787"/>
    <lineage>
        <taxon>Eukaryota</taxon>
        <taxon>Sar</taxon>
        <taxon>Stramenopiles</taxon>
        <taxon>Oomycota</taxon>
        <taxon>Peronosporomycetes</taxon>
        <taxon>Peronosporales</taxon>
        <taxon>Peronosporaceae</taxon>
        <taxon>Phytophthora</taxon>
    </lineage>
</organism>
<keyword evidence="3" id="KW-0808">Transferase</keyword>
<evidence type="ECO:0000259" key="2">
    <source>
        <dbReference type="Pfam" id="PF00294"/>
    </source>
</evidence>
<protein>
    <submittedName>
        <fullName evidence="3">Lysine methyltransferase</fullName>
    </submittedName>
</protein>
<feature type="region of interest" description="Disordered" evidence="1">
    <location>
        <begin position="406"/>
        <end position="426"/>
    </location>
</feature>
<dbReference type="SUPFAM" id="SSF53335">
    <property type="entry name" value="S-adenosyl-L-methionine-dependent methyltransferases"/>
    <property type="match status" value="1"/>
</dbReference>
<dbReference type="PANTHER" id="PTHR42774">
    <property type="entry name" value="PHOSPHOTRANSFERASE SYSTEM TRANSPORT PROTEIN"/>
    <property type="match status" value="1"/>
</dbReference>
<evidence type="ECO:0000256" key="1">
    <source>
        <dbReference type="SAM" id="MobiDB-lite"/>
    </source>
</evidence>
<dbReference type="EMBL" id="JAACNO010003074">
    <property type="protein sequence ID" value="KAF4128674.1"/>
    <property type="molecule type" value="Genomic_DNA"/>
</dbReference>
<evidence type="ECO:0000313" key="4">
    <source>
        <dbReference type="Proteomes" id="UP000704712"/>
    </source>
</evidence>
<dbReference type="Gene3D" id="3.40.50.150">
    <property type="entry name" value="Vaccinia Virus protein VP39"/>
    <property type="match status" value="1"/>
</dbReference>
<accession>A0A8S9TQ52</accession>
<dbReference type="Pfam" id="PF00294">
    <property type="entry name" value="PfkB"/>
    <property type="match status" value="1"/>
</dbReference>
<dbReference type="SUPFAM" id="SSF53613">
    <property type="entry name" value="Ribokinase-like"/>
    <property type="match status" value="1"/>
</dbReference>
<reference evidence="3" key="1">
    <citation type="submission" date="2020-03" db="EMBL/GenBank/DDBJ databases">
        <title>Hybrid Assembly of Korean Phytophthora infestans isolates.</title>
        <authorList>
            <person name="Prokchorchik M."/>
            <person name="Lee Y."/>
            <person name="Seo J."/>
            <person name="Cho J.-H."/>
            <person name="Park Y.-E."/>
            <person name="Jang D.-C."/>
            <person name="Im J.-S."/>
            <person name="Choi J.-G."/>
            <person name="Park H.-J."/>
            <person name="Lee G.-B."/>
            <person name="Lee Y.-G."/>
            <person name="Hong S.-Y."/>
            <person name="Cho K."/>
            <person name="Sohn K.H."/>
        </authorList>
    </citation>
    <scope>NUCLEOTIDE SEQUENCE</scope>
    <source>
        <strain evidence="3">KR_2_A2</strain>
    </source>
</reference>
<dbReference type="Gene3D" id="3.40.1190.20">
    <property type="match status" value="1"/>
</dbReference>
<dbReference type="Pfam" id="PF10294">
    <property type="entry name" value="Methyltransf_16"/>
    <property type="match status" value="1"/>
</dbReference>
<dbReference type="AlphaFoldDB" id="A0A8S9TQ52"/>
<keyword evidence="3" id="KW-0489">Methyltransferase</keyword>
<dbReference type="InterPro" id="IPR011611">
    <property type="entry name" value="PfkB_dom"/>
</dbReference>
<dbReference type="PANTHER" id="PTHR42774:SF3">
    <property type="entry name" value="KETOHEXOKINASE"/>
    <property type="match status" value="1"/>
</dbReference>
<gene>
    <name evidence="3" type="ORF">GN958_ATG22096</name>
</gene>
<dbReference type="InterPro" id="IPR019410">
    <property type="entry name" value="Methyltransf_16"/>
</dbReference>
<feature type="domain" description="Carbohydrate kinase PfkB" evidence="2">
    <location>
        <begin position="237"/>
        <end position="309"/>
    </location>
</feature>
<dbReference type="GO" id="GO:0008168">
    <property type="term" value="F:methyltransferase activity"/>
    <property type="evidence" value="ECO:0007669"/>
    <property type="project" value="UniProtKB-KW"/>
</dbReference>
<feature type="compositionally biased region" description="Polar residues" evidence="1">
    <location>
        <begin position="409"/>
        <end position="422"/>
    </location>
</feature>
<evidence type="ECO:0000313" key="3">
    <source>
        <dbReference type="EMBL" id="KAF4128674.1"/>
    </source>
</evidence>
<dbReference type="Proteomes" id="UP000704712">
    <property type="component" value="Unassembled WGS sequence"/>
</dbReference>